<evidence type="ECO:0000256" key="5">
    <source>
        <dbReference type="SAM" id="MobiDB-lite"/>
    </source>
</evidence>
<dbReference type="EMBL" id="AEWJ01000054">
    <property type="protein sequence ID" value="EGD57768.1"/>
    <property type="molecule type" value="Genomic_DNA"/>
</dbReference>
<dbReference type="InterPro" id="IPR011547">
    <property type="entry name" value="SLC26A/SulP_dom"/>
</dbReference>
<feature type="domain" description="STAS" evidence="7">
    <location>
        <begin position="426"/>
        <end position="538"/>
    </location>
</feature>
<evidence type="ECO:0000256" key="1">
    <source>
        <dbReference type="ARBA" id="ARBA00004141"/>
    </source>
</evidence>
<dbReference type="Proteomes" id="UP000004728">
    <property type="component" value="Unassembled WGS sequence"/>
</dbReference>
<dbReference type="InterPro" id="IPR002645">
    <property type="entry name" value="STAS_dom"/>
</dbReference>
<feature type="transmembrane region" description="Helical" evidence="6">
    <location>
        <begin position="95"/>
        <end position="113"/>
    </location>
</feature>
<feature type="transmembrane region" description="Helical" evidence="6">
    <location>
        <begin position="62"/>
        <end position="83"/>
    </location>
</feature>
<dbReference type="InterPro" id="IPR036513">
    <property type="entry name" value="STAS_dom_sf"/>
</dbReference>
<dbReference type="Pfam" id="PF01740">
    <property type="entry name" value="STAS"/>
    <property type="match status" value="1"/>
</dbReference>
<dbReference type="SUPFAM" id="SSF52091">
    <property type="entry name" value="SpoIIaa-like"/>
    <property type="match status" value="1"/>
</dbReference>
<name>F1ZCF1_9SPHN</name>
<feature type="region of interest" description="Disordered" evidence="5">
    <location>
        <begin position="536"/>
        <end position="560"/>
    </location>
</feature>
<evidence type="ECO:0000256" key="3">
    <source>
        <dbReference type="ARBA" id="ARBA00022989"/>
    </source>
</evidence>
<feature type="transmembrane region" description="Helical" evidence="6">
    <location>
        <begin position="170"/>
        <end position="188"/>
    </location>
</feature>
<feature type="transmembrane region" description="Helical" evidence="6">
    <location>
        <begin position="343"/>
        <end position="365"/>
    </location>
</feature>
<feature type="transmembrane region" description="Helical" evidence="6">
    <location>
        <begin position="195"/>
        <end position="217"/>
    </location>
</feature>
<evidence type="ECO:0000259" key="7">
    <source>
        <dbReference type="PROSITE" id="PS50801"/>
    </source>
</evidence>
<evidence type="ECO:0000313" key="9">
    <source>
        <dbReference type="Proteomes" id="UP000004728"/>
    </source>
</evidence>
<feature type="compositionally biased region" description="Pro residues" evidence="5">
    <location>
        <begin position="548"/>
        <end position="560"/>
    </location>
</feature>
<feature type="transmembrane region" description="Helical" evidence="6">
    <location>
        <begin position="316"/>
        <end position="337"/>
    </location>
</feature>
<protein>
    <recommendedName>
        <fullName evidence="7">STAS domain-containing protein</fullName>
    </recommendedName>
</protein>
<evidence type="ECO:0000256" key="2">
    <source>
        <dbReference type="ARBA" id="ARBA00022692"/>
    </source>
</evidence>
<evidence type="ECO:0000313" key="8">
    <source>
        <dbReference type="EMBL" id="EGD57768.1"/>
    </source>
</evidence>
<evidence type="ECO:0000256" key="4">
    <source>
        <dbReference type="ARBA" id="ARBA00023136"/>
    </source>
</evidence>
<dbReference type="Gene3D" id="3.30.750.24">
    <property type="entry name" value="STAS domain"/>
    <property type="match status" value="1"/>
</dbReference>
<dbReference type="PANTHER" id="PTHR11814">
    <property type="entry name" value="SULFATE TRANSPORTER"/>
    <property type="match status" value="1"/>
</dbReference>
<dbReference type="RefSeq" id="WP_008070913.1">
    <property type="nucleotide sequence ID" value="NZ_AQWK01000008.1"/>
</dbReference>
<accession>F1ZCF1</accession>
<proteinExistence type="predicted"/>
<keyword evidence="2 6" id="KW-0812">Transmembrane</keyword>
<comment type="caution">
    <text evidence="8">The sequence shown here is derived from an EMBL/GenBank/DDBJ whole genome shotgun (WGS) entry which is preliminary data.</text>
</comment>
<comment type="subcellular location">
    <subcellularLocation>
        <location evidence="1">Membrane</location>
        <topology evidence="1">Multi-pass membrane protein</topology>
    </subcellularLocation>
</comment>
<feature type="transmembrane region" description="Helical" evidence="6">
    <location>
        <begin position="125"/>
        <end position="143"/>
    </location>
</feature>
<dbReference type="GO" id="GO:0016020">
    <property type="term" value="C:membrane"/>
    <property type="evidence" value="ECO:0007669"/>
    <property type="project" value="UniProtKB-SubCell"/>
</dbReference>
<sequence length="560" mass="57274">MIPAKAGTAWRDGLAGLSIAGLMLPEAVAYAGIAGLAPGRALIAAVAGGLVYTLIGRSRFAVVSATSSSASILAASLGSLAATPALAGAVSADELATAFTLMVGLIFCGLALFRLGGLAGFVSRPVLRGFAFGLAATIIIRQLPKLVRMPTPGGNIGEVLAGLLLHIPQWHWPTAALGFGSLVALILLRRIRGMPATLLVMATGITLGTFGPLAHSGLELTGPAPLQWPTLALPLDFAVWGRVIQLAAPLTLIVFAESWGTIRTLALAHGDDISSNRELAAIGLANGAAALVQGMPVGAGFSIGTANAAAGATSRLSAAVASLATLALALFAGPLIARVPEPVLAAVVVSALLHALSPAPIARLFHLRRDPWVAFAAAMGVLLLGVLNGMLAAIALSIAQLLYRWSHPVTSELGRVGSHDFVDLAHHDTAARIPGVAIWRPNAPLFFANAETVLHDIGHKARTSGVHVVILSLEESDDLDATALDALDEFAQGLHGAGCRLILARAHDRVRDVLSAAGLAMLAENSTFSVADAATRATREETGDGSVPPRPSDPAPGLHP</sequence>
<dbReference type="Pfam" id="PF00916">
    <property type="entry name" value="Sulfate_transp"/>
    <property type="match status" value="1"/>
</dbReference>
<evidence type="ECO:0000256" key="6">
    <source>
        <dbReference type="SAM" id="Phobius"/>
    </source>
</evidence>
<dbReference type="HOGENOM" id="CLU_003182_13_0_5"/>
<keyword evidence="4 6" id="KW-0472">Membrane</keyword>
<dbReference type="AlphaFoldDB" id="F1ZCF1"/>
<organism evidence="8 9">
    <name type="scientific">Novosphingobium nitrogenifigens DSM 19370</name>
    <dbReference type="NCBI Taxonomy" id="983920"/>
    <lineage>
        <taxon>Bacteria</taxon>
        <taxon>Pseudomonadati</taxon>
        <taxon>Pseudomonadota</taxon>
        <taxon>Alphaproteobacteria</taxon>
        <taxon>Sphingomonadales</taxon>
        <taxon>Sphingomonadaceae</taxon>
        <taxon>Novosphingobium</taxon>
    </lineage>
</organism>
<dbReference type="eggNOG" id="COG0659">
    <property type="taxonomic scope" value="Bacteria"/>
</dbReference>
<dbReference type="InterPro" id="IPR001902">
    <property type="entry name" value="SLC26A/SulP_fam"/>
</dbReference>
<dbReference type="InParanoid" id="F1ZCF1"/>
<feature type="transmembrane region" description="Helical" evidence="6">
    <location>
        <begin position="237"/>
        <end position="256"/>
    </location>
</feature>
<dbReference type="GO" id="GO:0055085">
    <property type="term" value="P:transmembrane transport"/>
    <property type="evidence" value="ECO:0007669"/>
    <property type="project" value="InterPro"/>
</dbReference>
<dbReference type="FunCoup" id="F1ZCF1">
    <property type="interactions" value="179"/>
</dbReference>
<reference evidence="8 9" key="1">
    <citation type="journal article" date="2012" name="J. Bacteriol.">
        <title>Draft Genome Sequence of Novosphingobium nitrogenifigens Y88T.</title>
        <authorList>
            <person name="Strabala T.J."/>
            <person name="Macdonald L."/>
            <person name="Liu V."/>
            <person name="Smit A.M."/>
        </authorList>
    </citation>
    <scope>NUCLEOTIDE SEQUENCE [LARGE SCALE GENOMIC DNA]</scope>
    <source>
        <strain evidence="8 9">DSM 19370</strain>
    </source>
</reference>
<gene>
    <name evidence="8" type="ORF">Y88_3094</name>
</gene>
<dbReference type="OrthoDB" id="9771198at2"/>
<keyword evidence="9" id="KW-1185">Reference proteome</keyword>
<keyword evidence="3 6" id="KW-1133">Transmembrane helix</keyword>
<dbReference type="STRING" id="983920.Y88_3094"/>
<feature type="transmembrane region" description="Helical" evidence="6">
    <location>
        <begin position="39"/>
        <end position="55"/>
    </location>
</feature>
<feature type="transmembrane region" description="Helical" evidence="6">
    <location>
        <begin position="372"/>
        <end position="403"/>
    </location>
</feature>
<dbReference type="PROSITE" id="PS50801">
    <property type="entry name" value="STAS"/>
    <property type="match status" value="1"/>
</dbReference>
<dbReference type="CDD" id="cd07042">
    <property type="entry name" value="STAS_SulP_like_sulfate_transporter"/>
    <property type="match status" value="1"/>
</dbReference>